<dbReference type="Pfam" id="PF02585">
    <property type="entry name" value="PIG-L"/>
    <property type="match status" value="1"/>
</dbReference>
<evidence type="ECO:0000313" key="1">
    <source>
        <dbReference type="EMBL" id="VFJ87815.1"/>
    </source>
</evidence>
<sequence>MTNTSLNKCHALVVTAHCDDAELWAGGTLAQWADEGLRCVTGIAFHDKIRREETRSSSVILGYEARFLEQEQMLSSWILAFLHELRPQVLLTHPENDPHPDHQSVHRQTIQALTKFPHRRVGPLRWYAFDSYYQTRSHATWPMIVDIGSTLHRKLEALAQHRSQEKSGLVHMATHYAAMTGMRARMEHAEAFYPFDLLGRWPVLRELP</sequence>
<dbReference type="PANTHER" id="PTHR12993:SF11">
    <property type="entry name" value="N-ACETYLGLUCOSAMINYL-PHOSPHATIDYLINOSITOL DE-N-ACETYLASE"/>
    <property type="match status" value="1"/>
</dbReference>
<proteinExistence type="predicted"/>
<name>A0A450U7S2_9GAMM</name>
<protein>
    <submittedName>
        <fullName evidence="1">N-acetylglucosaminyl deacetylase, LmbE family</fullName>
    </submittedName>
</protein>
<dbReference type="GO" id="GO:0016811">
    <property type="term" value="F:hydrolase activity, acting on carbon-nitrogen (but not peptide) bonds, in linear amides"/>
    <property type="evidence" value="ECO:0007669"/>
    <property type="project" value="TreeGrafter"/>
</dbReference>
<gene>
    <name evidence="1" type="ORF">BECKLFY1418B_GA0070995_10086</name>
</gene>
<dbReference type="EMBL" id="CAADFF010000008">
    <property type="protein sequence ID" value="VFJ87815.1"/>
    <property type="molecule type" value="Genomic_DNA"/>
</dbReference>
<dbReference type="Gene3D" id="3.40.50.10320">
    <property type="entry name" value="LmbE-like"/>
    <property type="match status" value="1"/>
</dbReference>
<dbReference type="InterPro" id="IPR024078">
    <property type="entry name" value="LmbE-like_dom_sf"/>
</dbReference>
<dbReference type="InterPro" id="IPR003737">
    <property type="entry name" value="GlcNAc_PI_deacetylase-related"/>
</dbReference>
<organism evidence="1">
    <name type="scientific">Candidatus Kentrum sp. LFY</name>
    <dbReference type="NCBI Taxonomy" id="2126342"/>
    <lineage>
        <taxon>Bacteria</taxon>
        <taxon>Pseudomonadati</taxon>
        <taxon>Pseudomonadota</taxon>
        <taxon>Gammaproteobacteria</taxon>
        <taxon>Candidatus Kentrum</taxon>
    </lineage>
</organism>
<dbReference type="PANTHER" id="PTHR12993">
    <property type="entry name" value="N-ACETYLGLUCOSAMINYL-PHOSPHATIDYLINOSITOL DE-N-ACETYLASE-RELATED"/>
    <property type="match status" value="1"/>
</dbReference>
<accession>A0A450U7S2</accession>
<dbReference type="SUPFAM" id="SSF102588">
    <property type="entry name" value="LmbE-like"/>
    <property type="match status" value="1"/>
</dbReference>
<reference evidence="1" key="1">
    <citation type="submission" date="2019-02" db="EMBL/GenBank/DDBJ databases">
        <authorList>
            <person name="Gruber-Vodicka R. H."/>
            <person name="Seah K. B. B."/>
        </authorList>
    </citation>
    <scope>NUCLEOTIDE SEQUENCE</scope>
    <source>
        <strain evidence="1">BECK_M7</strain>
    </source>
</reference>
<dbReference type="AlphaFoldDB" id="A0A450U7S2"/>